<reference evidence="3" key="1">
    <citation type="submission" date="2020-10" db="EMBL/GenBank/DDBJ databases">
        <authorList>
            <person name="Gilroy R."/>
        </authorList>
    </citation>
    <scope>NUCLEOTIDE SEQUENCE</scope>
    <source>
        <strain evidence="3">B1-16210</strain>
    </source>
</reference>
<dbReference type="GO" id="GO:0008933">
    <property type="term" value="F:peptidoglycan lytic transglycosylase activity"/>
    <property type="evidence" value="ECO:0007669"/>
    <property type="project" value="TreeGrafter"/>
</dbReference>
<proteinExistence type="predicted"/>
<dbReference type="Gene3D" id="1.10.8.350">
    <property type="entry name" value="Bacterial muramidase"/>
    <property type="match status" value="1"/>
</dbReference>
<dbReference type="GO" id="GO:0009253">
    <property type="term" value="P:peptidoglycan catabolic process"/>
    <property type="evidence" value="ECO:0007669"/>
    <property type="project" value="TreeGrafter"/>
</dbReference>
<feature type="chain" id="PRO_5036953729" evidence="1">
    <location>
        <begin position="26"/>
        <end position="358"/>
    </location>
</feature>
<dbReference type="InterPro" id="IPR023346">
    <property type="entry name" value="Lysozyme-like_dom_sf"/>
</dbReference>
<dbReference type="Proteomes" id="UP000721442">
    <property type="component" value="Unassembled WGS sequence"/>
</dbReference>
<dbReference type="SUPFAM" id="SSF53955">
    <property type="entry name" value="Lysozyme-like"/>
    <property type="match status" value="1"/>
</dbReference>
<feature type="domain" description="Transglycosylase SLT" evidence="2">
    <location>
        <begin position="38"/>
        <end position="354"/>
    </location>
</feature>
<dbReference type="NCBIfam" id="TIGR02283">
    <property type="entry name" value="MltB_2"/>
    <property type="match status" value="1"/>
</dbReference>
<dbReference type="Pfam" id="PF13406">
    <property type="entry name" value="SLT_2"/>
    <property type="match status" value="1"/>
</dbReference>
<protein>
    <submittedName>
        <fullName evidence="3">Lytic murein transglycosylase</fullName>
    </submittedName>
</protein>
<feature type="signal peptide" evidence="1">
    <location>
        <begin position="1"/>
        <end position="25"/>
    </location>
</feature>
<dbReference type="PANTHER" id="PTHR30163:SF8">
    <property type="entry name" value="LYTIC MUREIN TRANSGLYCOSYLASE"/>
    <property type="match status" value="1"/>
</dbReference>
<evidence type="ECO:0000256" key="1">
    <source>
        <dbReference type="SAM" id="SignalP"/>
    </source>
</evidence>
<gene>
    <name evidence="3" type="ORF">IAC77_00300</name>
</gene>
<dbReference type="InterPro" id="IPR031304">
    <property type="entry name" value="SLT_2"/>
</dbReference>
<evidence type="ECO:0000313" key="3">
    <source>
        <dbReference type="EMBL" id="MBO8406890.1"/>
    </source>
</evidence>
<dbReference type="InterPro" id="IPR011970">
    <property type="entry name" value="MltB_2"/>
</dbReference>
<keyword evidence="1" id="KW-0732">Signal</keyword>
<evidence type="ECO:0000259" key="2">
    <source>
        <dbReference type="Pfam" id="PF13406"/>
    </source>
</evidence>
<evidence type="ECO:0000313" key="4">
    <source>
        <dbReference type="Proteomes" id="UP000721442"/>
    </source>
</evidence>
<dbReference type="EMBL" id="JADINE010000004">
    <property type="protein sequence ID" value="MBO8406890.1"/>
    <property type="molecule type" value="Genomic_DNA"/>
</dbReference>
<dbReference type="AlphaFoldDB" id="A0A940I9K3"/>
<organism evidence="3 4">
    <name type="scientific">Candidatus Enterousia excrementavium</name>
    <dbReference type="NCBI Taxonomy" id="2840789"/>
    <lineage>
        <taxon>Bacteria</taxon>
        <taxon>Pseudomonadati</taxon>
        <taxon>Pseudomonadota</taxon>
        <taxon>Alphaproteobacteria</taxon>
        <taxon>Candidatus Enterousia</taxon>
    </lineage>
</organism>
<reference evidence="3" key="2">
    <citation type="journal article" date="2021" name="PeerJ">
        <title>Extensive microbial diversity within the chicken gut microbiome revealed by metagenomics and culture.</title>
        <authorList>
            <person name="Gilroy R."/>
            <person name="Ravi A."/>
            <person name="Getino M."/>
            <person name="Pursley I."/>
            <person name="Horton D.L."/>
            <person name="Alikhan N.F."/>
            <person name="Baker D."/>
            <person name="Gharbi K."/>
            <person name="Hall N."/>
            <person name="Watson M."/>
            <person name="Adriaenssens E.M."/>
            <person name="Foster-Nyarko E."/>
            <person name="Jarju S."/>
            <person name="Secka A."/>
            <person name="Antonio M."/>
            <person name="Oren A."/>
            <person name="Chaudhuri R.R."/>
            <person name="La Ragione R."/>
            <person name="Hildebrand F."/>
            <person name="Pallen M.J."/>
        </authorList>
    </citation>
    <scope>NUCLEOTIDE SEQUENCE</scope>
    <source>
        <strain evidence="3">B1-16210</strain>
    </source>
</reference>
<sequence>MMGRSFIAHLAGVAMVILLPCNAFATRGAFDVDRWYEILDNVRARASENGISDATIDATLKYPAFIPSIVKSDRNQAEFKLTLDEYLARTVNSRRIKNGLEMRNTYPTMLSRVEQKYGVQPHVILAFWGLESNYGSYRAAHKLTDAFLTLMYEGRRETFFGNQLLALMKIADDNDLDINDIHGSWAGAMGHFQFIPTTLQQYGADGNGDGKIDIIHSVGDGMFSAGNYLHKLGWNPNERIVRRVALPADFDIGLLDGKTKYLLSQWAAMGVTNPDGTQIPLADMTAGLVADVNAIQEQRAAAIAAAAASDPNAMDTDVAPQPVIYAYLTYPNFYRIKKWNSSNWYAIAIATLADELKQ</sequence>
<dbReference type="Gene3D" id="1.10.530.10">
    <property type="match status" value="1"/>
</dbReference>
<name>A0A940I9K3_9PROT</name>
<accession>A0A940I9K3</accession>
<dbReference type="CDD" id="cd13399">
    <property type="entry name" value="Slt35-like"/>
    <property type="match status" value="1"/>
</dbReference>
<dbReference type="InterPro" id="IPR043426">
    <property type="entry name" value="MltB-like"/>
</dbReference>
<comment type="caution">
    <text evidence="3">The sequence shown here is derived from an EMBL/GenBank/DDBJ whole genome shotgun (WGS) entry which is preliminary data.</text>
</comment>
<dbReference type="PANTHER" id="PTHR30163">
    <property type="entry name" value="MEMBRANE-BOUND LYTIC MUREIN TRANSGLYCOSYLASE B"/>
    <property type="match status" value="1"/>
</dbReference>